<dbReference type="PRINTS" id="PR01020">
    <property type="entry name" value="LPSBIOSNTHSS"/>
</dbReference>
<evidence type="ECO:0000256" key="5">
    <source>
        <dbReference type="ARBA" id="ARBA00022695"/>
    </source>
</evidence>
<comment type="caution">
    <text evidence="12">The sequence shown here is derived from an EMBL/GenBank/DDBJ whole genome shotgun (WGS) entry which is preliminary data.</text>
</comment>
<feature type="domain" description="Cytidyltransferase-like" evidence="11">
    <location>
        <begin position="28"/>
        <end position="157"/>
    </location>
</feature>
<evidence type="ECO:0000256" key="9">
    <source>
        <dbReference type="ARBA" id="ARBA00022993"/>
    </source>
</evidence>
<evidence type="ECO:0000259" key="11">
    <source>
        <dbReference type="Pfam" id="PF01467"/>
    </source>
</evidence>
<evidence type="ECO:0000256" key="2">
    <source>
        <dbReference type="ARBA" id="ARBA00013868"/>
    </source>
</evidence>
<dbReference type="InterPro" id="IPR004821">
    <property type="entry name" value="Cyt_trans-like"/>
</dbReference>
<comment type="catalytic activity">
    <reaction evidence="10">
        <text>(R)-4'-phosphopantetheine + ATP + H(+) = 3'-dephospho-CoA + diphosphate</text>
        <dbReference type="Rhea" id="RHEA:19801"/>
        <dbReference type="ChEBI" id="CHEBI:15378"/>
        <dbReference type="ChEBI" id="CHEBI:30616"/>
        <dbReference type="ChEBI" id="CHEBI:33019"/>
        <dbReference type="ChEBI" id="CHEBI:57328"/>
        <dbReference type="ChEBI" id="CHEBI:61723"/>
        <dbReference type="EC" id="2.7.7.3"/>
    </reaction>
</comment>
<keyword evidence="3" id="KW-0963">Cytoplasm</keyword>
<dbReference type="Pfam" id="PF01467">
    <property type="entry name" value="CTP_transf_like"/>
    <property type="match status" value="1"/>
</dbReference>
<keyword evidence="9" id="KW-0173">Coenzyme A biosynthesis</keyword>
<dbReference type="NCBIfam" id="TIGR00125">
    <property type="entry name" value="cyt_tran_rel"/>
    <property type="match status" value="1"/>
</dbReference>
<dbReference type="GO" id="GO:0015937">
    <property type="term" value="P:coenzyme A biosynthetic process"/>
    <property type="evidence" value="ECO:0007669"/>
    <property type="project" value="UniProtKB-KW"/>
</dbReference>
<evidence type="ECO:0000256" key="6">
    <source>
        <dbReference type="ARBA" id="ARBA00022741"/>
    </source>
</evidence>
<keyword evidence="5" id="KW-0548">Nucleotidyltransferase</keyword>
<sequence>MLQATHCGQYNPLDRLCFVEVVAIRLGIYPGTFDPITFGHIDIIKRASNLVDELVIAVAKSVVKETIFSADMRAAMIGREMQDLGISAKVEVFDGLLTYFAQSRGAQVIIRGLRAVSDFDYEFQMSWINYKLVPGVETVFLPAAKDTQFISSSFVKEVARLNGDVSTFVSENVKKYLVEFYSKAPCAT</sequence>
<dbReference type="Proteomes" id="UP000467840">
    <property type="component" value="Unassembled WGS sequence"/>
</dbReference>
<accession>A0A6A6JZ16</accession>
<dbReference type="CDD" id="cd02163">
    <property type="entry name" value="PPAT"/>
    <property type="match status" value="1"/>
</dbReference>
<dbReference type="InterPro" id="IPR014729">
    <property type="entry name" value="Rossmann-like_a/b/a_fold"/>
</dbReference>
<dbReference type="EC" id="2.7.7.3" evidence="1"/>
<dbReference type="PANTHER" id="PTHR21342">
    <property type="entry name" value="PHOSPHOPANTETHEINE ADENYLYLTRANSFERASE"/>
    <property type="match status" value="1"/>
</dbReference>
<evidence type="ECO:0000256" key="4">
    <source>
        <dbReference type="ARBA" id="ARBA00022679"/>
    </source>
</evidence>
<keyword evidence="6" id="KW-0547">Nucleotide-binding</keyword>
<evidence type="ECO:0000256" key="8">
    <source>
        <dbReference type="ARBA" id="ARBA00022842"/>
    </source>
</evidence>
<dbReference type="InterPro" id="IPR001980">
    <property type="entry name" value="PPAT"/>
</dbReference>
<evidence type="ECO:0000256" key="1">
    <source>
        <dbReference type="ARBA" id="ARBA00012392"/>
    </source>
</evidence>
<keyword evidence="8" id="KW-0460">Magnesium</keyword>
<dbReference type="GO" id="GO:0005524">
    <property type="term" value="F:ATP binding"/>
    <property type="evidence" value="ECO:0007669"/>
    <property type="project" value="UniProtKB-KW"/>
</dbReference>
<evidence type="ECO:0000313" key="12">
    <source>
        <dbReference type="EMBL" id="KAF2281832.1"/>
    </source>
</evidence>
<evidence type="ECO:0000256" key="7">
    <source>
        <dbReference type="ARBA" id="ARBA00022840"/>
    </source>
</evidence>
<proteinExistence type="inferred from homology"/>
<dbReference type="Gene3D" id="3.40.50.620">
    <property type="entry name" value="HUPs"/>
    <property type="match status" value="1"/>
</dbReference>
<dbReference type="EMBL" id="JAAGAX010000511">
    <property type="protein sequence ID" value="KAF2281832.1"/>
    <property type="molecule type" value="Genomic_DNA"/>
</dbReference>
<evidence type="ECO:0000256" key="10">
    <source>
        <dbReference type="ARBA" id="ARBA00029346"/>
    </source>
</evidence>
<evidence type="ECO:0000313" key="13">
    <source>
        <dbReference type="Proteomes" id="UP000467840"/>
    </source>
</evidence>
<name>A0A6A6JZ16_HEVBR</name>
<dbReference type="NCBIfam" id="TIGR01510">
    <property type="entry name" value="coaD_prev_kdtB"/>
    <property type="match status" value="1"/>
</dbReference>
<keyword evidence="7" id="KW-0067">ATP-binding</keyword>
<dbReference type="AlphaFoldDB" id="A0A6A6JZ16"/>
<dbReference type="HAMAP" id="MF_00151">
    <property type="entry name" value="PPAT_bact"/>
    <property type="match status" value="1"/>
</dbReference>
<keyword evidence="4" id="KW-0808">Transferase</keyword>
<protein>
    <recommendedName>
        <fullName evidence="2">Phosphopantetheine adenylyltransferase</fullName>
        <ecNumber evidence="1">2.7.7.3</ecNumber>
    </recommendedName>
</protein>
<reference evidence="12 13" key="1">
    <citation type="journal article" date="2020" name="Mol. Plant">
        <title>The Chromosome-Based Rubber Tree Genome Provides New Insights into Spurge Genome Evolution and Rubber Biosynthesis.</title>
        <authorList>
            <person name="Liu J."/>
            <person name="Shi C."/>
            <person name="Shi C.C."/>
            <person name="Li W."/>
            <person name="Zhang Q.J."/>
            <person name="Zhang Y."/>
            <person name="Li K."/>
            <person name="Lu H.F."/>
            <person name="Shi C."/>
            <person name="Zhu S.T."/>
            <person name="Xiao Z.Y."/>
            <person name="Nan H."/>
            <person name="Yue Y."/>
            <person name="Zhu X.G."/>
            <person name="Wu Y."/>
            <person name="Hong X.N."/>
            <person name="Fan G.Y."/>
            <person name="Tong Y."/>
            <person name="Zhang D."/>
            <person name="Mao C.L."/>
            <person name="Liu Y.L."/>
            <person name="Hao S.J."/>
            <person name="Liu W.Q."/>
            <person name="Lv M.Q."/>
            <person name="Zhang H.B."/>
            <person name="Liu Y."/>
            <person name="Hu-Tang G.R."/>
            <person name="Wang J.P."/>
            <person name="Wang J.H."/>
            <person name="Sun Y.H."/>
            <person name="Ni S.B."/>
            <person name="Chen W.B."/>
            <person name="Zhang X.C."/>
            <person name="Jiao Y.N."/>
            <person name="Eichler E.E."/>
            <person name="Li G.H."/>
            <person name="Liu X."/>
            <person name="Gao L.Z."/>
        </authorList>
    </citation>
    <scope>NUCLEOTIDE SEQUENCE [LARGE SCALE GENOMIC DNA]</scope>
    <source>
        <strain evidence="13">cv. GT1</strain>
        <tissue evidence="12">Leaf</tissue>
    </source>
</reference>
<dbReference type="PANTHER" id="PTHR21342:SF1">
    <property type="entry name" value="PHOSPHOPANTETHEINE ADENYLYLTRANSFERASE"/>
    <property type="match status" value="1"/>
</dbReference>
<dbReference type="GO" id="GO:0004595">
    <property type="term" value="F:pantetheine-phosphate adenylyltransferase activity"/>
    <property type="evidence" value="ECO:0007669"/>
    <property type="project" value="UniProtKB-EC"/>
</dbReference>
<organism evidence="12 13">
    <name type="scientific">Hevea brasiliensis</name>
    <name type="common">Para rubber tree</name>
    <name type="synonym">Siphonia brasiliensis</name>
    <dbReference type="NCBI Taxonomy" id="3981"/>
    <lineage>
        <taxon>Eukaryota</taxon>
        <taxon>Viridiplantae</taxon>
        <taxon>Streptophyta</taxon>
        <taxon>Embryophyta</taxon>
        <taxon>Tracheophyta</taxon>
        <taxon>Spermatophyta</taxon>
        <taxon>Magnoliopsida</taxon>
        <taxon>eudicotyledons</taxon>
        <taxon>Gunneridae</taxon>
        <taxon>Pentapetalae</taxon>
        <taxon>rosids</taxon>
        <taxon>fabids</taxon>
        <taxon>Malpighiales</taxon>
        <taxon>Euphorbiaceae</taxon>
        <taxon>Crotonoideae</taxon>
        <taxon>Micrandreae</taxon>
        <taxon>Hevea</taxon>
    </lineage>
</organism>
<evidence type="ECO:0000256" key="3">
    <source>
        <dbReference type="ARBA" id="ARBA00022490"/>
    </source>
</evidence>
<gene>
    <name evidence="12" type="ORF">GH714_042656</name>
</gene>
<dbReference type="SUPFAM" id="SSF52374">
    <property type="entry name" value="Nucleotidylyl transferase"/>
    <property type="match status" value="1"/>
</dbReference>
<keyword evidence="13" id="KW-1185">Reference proteome</keyword>